<feature type="transmembrane region" description="Helical" evidence="1">
    <location>
        <begin position="12"/>
        <end position="32"/>
    </location>
</feature>
<keyword evidence="1" id="KW-1133">Transmembrane helix</keyword>
<dbReference type="Proteomes" id="UP000077013">
    <property type="component" value="Unassembled WGS sequence"/>
</dbReference>
<dbReference type="AlphaFoldDB" id="A0A167HLR1"/>
<feature type="transmembrane region" description="Helical" evidence="1">
    <location>
        <begin position="74"/>
        <end position="92"/>
    </location>
</feature>
<keyword evidence="1" id="KW-0472">Membrane</keyword>
<dbReference type="Pfam" id="PF17555">
    <property type="entry name" value="TssN"/>
    <property type="match status" value="1"/>
</dbReference>
<reference evidence="2 3" key="1">
    <citation type="submission" date="2016-02" db="EMBL/GenBank/DDBJ databases">
        <title>Ulvibacter sp. LPB0005, isolated from Thais luteostoma.</title>
        <authorList>
            <person name="Shin S.-K."/>
            <person name="Yi H."/>
        </authorList>
    </citation>
    <scope>NUCLEOTIDE SEQUENCE [LARGE SCALE GENOMIC DNA]</scope>
    <source>
        <strain evidence="2 3">LPB0005</strain>
    </source>
</reference>
<feature type="transmembrane region" description="Helical" evidence="1">
    <location>
        <begin position="138"/>
        <end position="157"/>
    </location>
</feature>
<evidence type="ECO:0000313" key="3">
    <source>
        <dbReference type="Proteomes" id="UP000077013"/>
    </source>
</evidence>
<accession>A0A167HLR1</accession>
<name>A0A167HLR1_9FLAO</name>
<dbReference type="RefSeq" id="WP_068592045.1">
    <property type="nucleotide sequence ID" value="NZ_LRXL01000037.1"/>
</dbReference>
<keyword evidence="1" id="KW-0812">Transmembrane</keyword>
<proteinExistence type="predicted"/>
<keyword evidence="3" id="KW-1185">Reference proteome</keyword>
<evidence type="ECO:0000256" key="1">
    <source>
        <dbReference type="SAM" id="Phobius"/>
    </source>
</evidence>
<protein>
    <recommendedName>
        <fullName evidence="4">TssN family type VI secretion system protein</fullName>
    </recommendedName>
</protein>
<evidence type="ECO:0000313" key="2">
    <source>
        <dbReference type="EMBL" id="OAB78746.1"/>
    </source>
</evidence>
<dbReference type="InterPro" id="IPR035177">
    <property type="entry name" value="TssN"/>
</dbReference>
<evidence type="ECO:0008006" key="4">
    <source>
        <dbReference type="Google" id="ProtNLM"/>
    </source>
</evidence>
<dbReference type="EMBL" id="LRXL01000037">
    <property type="protein sequence ID" value="OAB78746.1"/>
    <property type="molecule type" value="Genomic_DNA"/>
</dbReference>
<sequence length="291" mass="33925">MGSITNLTNGNILKLSILFLVVGSILMLLMTSIRKMFTKNKKRAILYVLFILLTFALTGLLSSSKVLNDTPLNSFFGFQFIFLLLGILHIYIMRKYFEDLSKKKSDYFSEFLFTIAFACIGLFAFFNVVGYFRPLLSFTFLAAGFCFIIPIMVYKFYEFATLIPIPVYKKWLYPLNENIKDPTSKELENPLVISFEFQKKEELSDITNFRVKAPEAMEFGKLFYFFINDYNERHPESKIAFLDANSQQPQGWIFYVKPKWWSGIRHINFAKTIAGNNIREDNVIVCQRIID</sequence>
<gene>
    <name evidence="2" type="ORF">ULVI_09190</name>
</gene>
<dbReference type="STRING" id="1763537.ULVI_09190"/>
<feature type="transmembrane region" description="Helical" evidence="1">
    <location>
        <begin position="112"/>
        <end position="132"/>
    </location>
</feature>
<organism evidence="2 3">
    <name type="scientific">Cochleicola gelatinilyticus</name>
    <dbReference type="NCBI Taxonomy" id="1763537"/>
    <lineage>
        <taxon>Bacteria</taxon>
        <taxon>Pseudomonadati</taxon>
        <taxon>Bacteroidota</taxon>
        <taxon>Flavobacteriia</taxon>
        <taxon>Flavobacteriales</taxon>
        <taxon>Flavobacteriaceae</taxon>
        <taxon>Cochleicola</taxon>
    </lineage>
</organism>
<comment type="caution">
    <text evidence="2">The sequence shown here is derived from an EMBL/GenBank/DDBJ whole genome shotgun (WGS) entry which is preliminary data.</text>
</comment>
<feature type="transmembrane region" description="Helical" evidence="1">
    <location>
        <begin position="44"/>
        <end position="62"/>
    </location>
</feature>
<dbReference type="OrthoDB" id="1024052at2"/>